<evidence type="ECO:0000313" key="2">
    <source>
        <dbReference type="Proteomes" id="UP001055072"/>
    </source>
</evidence>
<protein>
    <submittedName>
        <fullName evidence="1">Uncharacterized protein</fullName>
    </submittedName>
</protein>
<dbReference type="EMBL" id="MU274925">
    <property type="protein sequence ID" value="KAI0086176.1"/>
    <property type="molecule type" value="Genomic_DNA"/>
</dbReference>
<comment type="caution">
    <text evidence="1">The sequence shown here is derived from an EMBL/GenBank/DDBJ whole genome shotgun (WGS) entry which is preliminary data.</text>
</comment>
<evidence type="ECO:0000313" key="1">
    <source>
        <dbReference type="EMBL" id="KAI0086176.1"/>
    </source>
</evidence>
<dbReference type="Proteomes" id="UP001055072">
    <property type="component" value="Unassembled WGS sequence"/>
</dbReference>
<name>A0ACB8TW26_9APHY</name>
<sequence length="254" mass="26146">MDLLQDVKSSSPPIDSQQYPSYQSPDTAPFPPVLSGTHQDTSSLASAHTSHISASGPTTIFPSELHSADSMVMSIQMQSVPLSSMDIVTSAIPDQISQSMITEFSSQPTTVAPAATTSTFLPDPPMNGIETLETQHQISSSPSTATASSSVSLVSSPSVNGMVNPFMAGSSSLATALDGSRSRSASSASPGHLSVPSSELGFVSGGSAPPTTASNDTSFPFTSGYEQHTAPQSKENSPDATDPHLLALGDMLKK</sequence>
<organism evidence="1 2">
    <name type="scientific">Irpex rosettiformis</name>
    <dbReference type="NCBI Taxonomy" id="378272"/>
    <lineage>
        <taxon>Eukaryota</taxon>
        <taxon>Fungi</taxon>
        <taxon>Dikarya</taxon>
        <taxon>Basidiomycota</taxon>
        <taxon>Agaricomycotina</taxon>
        <taxon>Agaricomycetes</taxon>
        <taxon>Polyporales</taxon>
        <taxon>Irpicaceae</taxon>
        <taxon>Irpex</taxon>
    </lineage>
</organism>
<proteinExistence type="predicted"/>
<keyword evidence="2" id="KW-1185">Reference proteome</keyword>
<gene>
    <name evidence="1" type="ORF">BDY19DRAFT_365134</name>
</gene>
<accession>A0ACB8TW26</accession>
<reference evidence="1" key="1">
    <citation type="journal article" date="2021" name="Environ. Microbiol.">
        <title>Gene family expansions and transcriptome signatures uncover fungal adaptations to wood decay.</title>
        <authorList>
            <person name="Hage H."/>
            <person name="Miyauchi S."/>
            <person name="Viragh M."/>
            <person name="Drula E."/>
            <person name="Min B."/>
            <person name="Chaduli D."/>
            <person name="Navarro D."/>
            <person name="Favel A."/>
            <person name="Norest M."/>
            <person name="Lesage-Meessen L."/>
            <person name="Balint B."/>
            <person name="Merenyi Z."/>
            <person name="de Eugenio L."/>
            <person name="Morin E."/>
            <person name="Martinez A.T."/>
            <person name="Baldrian P."/>
            <person name="Stursova M."/>
            <person name="Martinez M.J."/>
            <person name="Novotny C."/>
            <person name="Magnuson J.K."/>
            <person name="Spatafora J.W."/>
            <person name="Maurice S."/>
            <person name="Pangilinan J."/>
            <person name="Andreopoulos W."/>
            <person name="LaButti K."/>
            <person name="Hundley H."/>
            <person name="Na H."/>
            <person name="Kuo A."/>
            <person name="Barry K."/>
            <person name="Lipzen A."/>
            <person name="Henrissat B."/>
            <person name="Riley R."/>
            <person name="Ahrendt S."/>
            <person name="Nagy L.G."/>
            <person name="Grigoriev I.V."/>
            <person name="Martin F."/>
            <person name="Rosso M.N."/>
        </authorList>
    </citation>
    <scope>NUCLEOTIDE SEQUENCE</scope>
    <source>
        <strain evidence="1">CBS 384.51</strain>
    </source>
</reference>